<dbReference type="SUPFAM" id="SSF81324">
    <property type="entry name" value="Voltage-gated potassium channels"/>
    <property type="match status" value="1"/>
</dbReference>
<gene>
    <name evidence="7" type="ORF">SCF082_LOCUS23465</name>
</gene>
<evidence type="ECO:0000256" key="5">
    <source>
        <dbReference type="SAM" id="Phobius"/>
    </source>
</evidence>
<dbReference type="EMBL" id="CAXAMM010017036">
    <property type="protein sequence ID" value="CAK9040286.1"/>
    <property type="molecule type" value="Genomic_DNA"/>
</dbReference>
<protein>
    <submittedName>
        <fullName evidence="7">Cyclic nucleotide-gated channel rod photoreceptor subunit alpha (CNG channel 3) (CNG-3) (CNG3)</fullName>
    </submittedName>
</protein>
<evidence type="ECO:0000259" key="6">
    <source>
        <dbReference type="Pfam" id="PF00520"/>
    </source>
</evidence>
<dbReference type="PANTHER" id="PTHR45689:SF5">
    <property type="entry name" value="I[[H]] CHANNEL, ISOFORM E"/>
    <property type="match status" value="1"/>
</dbReference>
<dbReference type="InterPro" id="IPR051413">
    <property type="entry name" value="K/Na_HCN_channel"/>
</dbReference>
<dbReference type="InterPro" id="IPR005821">
    <property type="entry name" value="Ion_trans_dom"/>
</dbReference>
<keyword evidence="3 5" id="KW-1133">Transmembrane helix</keyword>
<feature type="transmembrane region" description="Helical" evidence="5">
    <location>
        <begin position="126"/>
        <end position="151"/>
    </location>
</feature>
<dbReference type="Proteomes" id="UP001642464">
    <property type="component" value="Unassembled WGS sequence"/>
</dbReference>
<sequence>MRSSWSMMRSRELMTACKAVRVRWDDGEHKLQVEAYQLASIFCSAEIGGMLKSGEKGQCPLGPEDLSQKLRLEVLLEDQGAEAGLKSARFLRTLRMLRLVRLARVAKLQQEFTLLANRFLSSHAFLIAKILGGLLMILAITHFVACCWYGVAAWTNQSTSWLLRSHLETANFFETYSASIHWSMTQFTPATNDIAPANGLERIFAVCVILLAIGVFSSFITSLSATVSSLRASRAEQFQQHNALLQFFTERNLSTDLYCRVTESLRRRNVKKRIKEHEVQLLVALPERMYLDCSFRGEARVVSGSGEFASK</sequence>
<dbReference type="Gene3D" id="1.10.287.70">
    <property type="match status" value="1"/>
</dbReference>
<dbReference type="Pfam" id="PF00520">
    <property type="entry name" value="Ion_trans"/>
    <property type="match status" value="1"/>
</dbReference>
<feature type="domain" description="Ion transport" evidence="6">
    <location>
        <begin position="91"/>
        <end position="232"/>
    </location>
</feature>
<evidence type="ECO:0000256" key="3">
    <source>
        <dbReference type="ARBA" id="ARBA00022989"/>
    </source>
</evidence>
<keyword evidence="4 5" id="KW-0472">Membrane</keyword>
<evidence type="ECO:0000256" key="2">
    <source>
        <dbReference type="ARBA" id="ARBA00022692"/>
    </source>
</evidence>
<proteinExistence type="predicted"/>
<comment type="caution">
    <text evidence="7">The sequence shown here is derived from an EMBL/GenBank/DDBJ whole genome shotgun (WGS) entry which is preliminary data.</text>
</comment>
<reference evidence="7 8" key="1">
    <citation type="submission" date="2024-02" db="EMBL/GenBank/DDBJ databases">
        <authorList>
            <person name="Chen Y."/>
            <person name="Shah S."/>
            <person name="Dougan E. K."/>
            <person name="Thang M."/>
            <person name="Chan C."/>
        </authorList>
    </citation>
    <scope>NUCLEOTIDE SEQUENCE [LARGE SCALE GENOMIC DNA]</scope>
</reference>
<keyword evidence="8" id="KW-1185">Reference proteome</keyword>
<comment type="subcellular location">
    <subcellularLocation>
        <location evidence="1">Membrane</location>
        <topology evidence="1">Multi-pass membrane protein</topology>
    </subcellularLocation>
</comment>
<evidence type="ECO:0000256" key="4">
    <source>
        <dbReference type="ARBA" id="ARBA00023136"/>
    </source>
</evidence>
<feature type="transmembrane region" description="Helical" evidence="5">
    <location>
        <begin position="203"/>
        <end position="227"/>
    </location>
</feature>
<accession>A0ABP0LM73</accession>
<evidence type="ECO:0000313" key="8">
    <source>
        <dbReference type="Proteomes" id="UP001642464"/>
    </source>
</evidence>
<dbReference type="PANTHER" id="PTHR45689">
    <property type="entry name" value="I[[H]] CHANNEL, ISOFORM E"/>
    <property type="match status" value="1"/>
</dbReference>
<organism evidence="7 8">
    <name type="scientific">Durusdinium trenchii</name>
    <dbReference type="NCBI Taxonomy" id="1381693"/>
    <lineage>
        <taxon>Eukaryota</taxon>
        <taxon>Sar</taxon>
        <taxon>Alveolata</taxon>
        <taxon>Dinophyceae</taxon>
        <taxon>Suessiales</taxon>
        <taxon>Symbiodiniaceae</taxon>
        <taxon>Durusdinium</taxon>
    </lineage>
</organism>
<keyword evidence="2 5" id="KW-0812">Transmembrane</keyword>
<name>A0ABP0LM73_9DINO</name>
<evidence type="ECO:0000256" key="1">
    <source>
        <dbReference type="ARBA" id="ARBA00004141"/>
    </source>
</evidence>
<evidence type="ECO:0000313" key="7">
    <source>
        <dbReference type="EMBL" id="CAK9040286.1"/>
    </source>
</evidence>